<keyword evidence="2" id="KW-0808">Transferase</keyword>
<dbReference type="PANTHER" id="PTHR11927">
    <property type="entry name" value="GALACTOSIDE 2-L-FUCOSYLTRANSFERASE"/>
    <property type="match status" value="1"/>
</dbReference>
<organism evidence="4 5">
    <name type="scientific">Prorocentrum cordatum</name>
    <dbReference type="NCBI Taxonomy" id="2364126"/>
    <lineage>
        <taxon>Eukaryota</taxon>
        <taxon>Sar</taxon>
        <taxon>Alveolata</taxon>
        <taxon>Dinophyceae</taxon>
        <taxon>Prorocentrales</taxon>
        <taxon>Prorocentraceae</taxon>
        <taxon>Prorocentrum</taxon>
    </lineage>
</organism>
<keyword evidence="1" id="KW-0328">Glycosyltransferase</keyword>
<gene>
    <name evidence="4" type="ORF">PCOR1329_LOCUS77984</name>
</gene>
<evidence type="ECO:0000313" key="4">
    <source>
        <dbReference type="EMBL" id="CAK0900778.1"/>
    </source>
</evidence>
<feature type="region of interest" description="Disordered" evidence="3">
    <location>
        <begin position="283"/>
        <end position="388"/>
    </location>
</feature>
<evidence type="ECO:0000256" key="3">
    <source>
        <dbReference type="SAM" id="MobiDB-lite"/>
    </source>
</evidence>
<dbReference type="Proteomes" id="UP001189429">
    <property type="component" value="Unassembled WGS sequence"/>
</dbReference>
<accession>A0ABN9XLP2</accession>
<feature type="compositionally biased region" description="Low complexity" evidence="3">
    <location>
        <begin position="314"/>
        <end position="325"/>
    </location>
</feature>
<dbReference type="InterPro" id="IPR006311">
    <property type="entry name" value="TAT_signal"/>
</dbReference>
<keyword evidence="5" id="KW-1185">Reference proteome</keyword>
<feature type="compositionally biased region" description="Basic and acidic residues" evidence="3">
    <location>
        <begin position="351"/>
        <end position="362"/>
    </location>
</feature>
<dbReference type="EMBL" id="CAUYUJ010020837">
    <property type="protein sequence ID" value="CAK0900778.1"/>
    <property type="molecule type" value="Genomic_DNA"/>
</dbReference>
<sequence length="834" mass="92258">MLAAALVGSRRRVLPAAAAVAPAAGGAPLAATPRATLVSRRWGHGIKAPGVPWTVYHPHILEPERKVQIKGQLEGPARYVPKNFRHQQYVESIRTGEYLGPDWPYNFLPKTFWSQRRYNVSYNPIPPDMSPATGVLFVPRLNIWTVEWHEQEKQRIRWFRCQYGFMKGKQHAESFRRALVQASPFLGTVRVAGGMAALRVALCSLLAAARGAQLLDDAVGLVQSSQQWHSWNSRASIDKESVIDDLLPRRQVQWHSFDSVGPVGHDTDMAVTADKGTALIDESPVAAAPAAPALEERRGLPGRPGPRPRPWAPLAPLGAAASPRGPSRKPWPGPPEGASCRGQGQGPGPREVQDDRGCRQRDPGPVGAEVAQGGVRQLGGLEGPQEGRRGQKQLEALGSVFNEKDADEAAAAVESLAWPAHERLPKPAIITMLNRARLGNRLFQWSALLAIAKEAGARVAAPANGRYTPTSTPQIANLEELIWSGEEMDWLNEQPNKCHMWDRDSPLTLDLGMEKLQNWTLANVPKGETHVKAAVQPKRGENWARLWADAILDAPTTETGSCDVVELDGFWQRAEFFVHHLDWLRPTFWNSWNAETAGVAKETLDGWLSETGVVGAVVGVHLRLGDYPVACGRNLNMDYYRDGLLEVKRHRNVDELTCVIFSDDINLAREVAEELEPCTKRIPVYPCAELKQGTHCWASQRIVTDKVSFYMMSLMPNIIIADSTYSFWAAVLAPNKPMVVTPRVVEPARIARRGDYSYLDSELYGWWGVNASLGNHTSKAVQKALEHMSCPGHPTAHSLLPPSPSSCFLFHSIVRRRVVDRPRRAPTHLRARPT</sequence>
<evidence type="ECO:0000256" key="2">
    <source>
        <dbReference type="ARBA" id="ARBA00022679"/>
    </source>
</evidence>
<dbReference type="PANTHER" id="PTHR11927:SF9">
    <property type="entry name" value="L-FUCOSYLTRANSFERASE"/>
    <property type="match status" value="1"/>
</dbReference>
<protein>
    <submittedName>
        <fullName evidence="4">Uncharacterized protein</fullName>
    </submittedName>
</protein>
<evidence type="ECO:0000313" key="5">
    <source>
        <dbReference type="Proteomes" id="UP001189429"/>
    </source>
</evidence>
<feature type="compositionally biased region" description="Pro residues" evidence="3">
    <location>
        <begin position="303"/>
        <end position="313"/>
    </location>
</feature>
<evidence type="ECO:0000256" key="1">
    <source>
        <dbReference type="ARBA" id="ARBA00022676"/>
    </source>
</evidence>
<proteinExistence type="predicted"/>
<dbReference type="PROSITE" id="PS51318">
    <property type="entry name" value="TAT"/>
    <property type="match status" value="1"/>
</dbReference>
<reference evidence="4" key="1">
    <citation type="submission" date="2023-10" db="EMBL/GenBank/DDBJ databases">
        <authorList>
            <person name="Chen Y."/>
            <person name="Shah S."/>
            <person name="Dougan E. K."/>
            <person name="Thang M."/>
            <person name="Chan C."/>
        </authorList>
    </citation>
    <scope>NUCLEOTIDE SEQUENCE [LARGE SCALE GENOMIC DNA]</scope>
</reference>
<comment type="caution">
    <text evidence="4">The sequence shown here is derived from an EMBL/GenBank/DDBJ whole genome shotgun (WGS) entry which is preliminary data.</text>
</comment>
<name>A0ABN9XLP2_9DINO</name>
<dbReference type="InterPro" id="IPR002516">
    <property type="entry name" value="Glyco_trans_11"/>
</dbReference>